<organism evidence="1 2">
    <name type="scientific">Terrabacter aeriphilus</name>
    <dbReference type="NCBI Taxonomy" id="515662"/>
    <lineage>
        <taxon>Bacteria</taxon>
        <taxon>Bacillati</taxon>
        <taxon>Actinomycetota</taxon>
        <taxon>Actinomycetes</taxon>
        <taxon>Micrococcales</taxon>
        <taxon>Intrasporangiaceae</taxon>
        <taxon>Terrabacter</taxon>
    </lineage>
</organism>
<gene>
    <name evidence="1" type="ORF">GCM10023258_27950</name>
</gene>
<dbReference type="Proteomes" id="UP001500427">
    <property type="component" value="Unassembled WGS sequence"/>
</dbReference>
<evidence type="ECO:0000313" key="1">
    <source>
        <dbReference type="EMBL" id="GAA5030570.1"/>
    </source>
</evidence>
<keyword evidence="2" id="KW-1185">Reference proteome</keyword>
<reference evidence="2" key="1">
    <citation type="journal article" date="2019" name="Int. J. Syst. Evol. Microbiol.">
        <title>The Global Catalogue of Microorganisms (GCM) 10K type strain sequencing project: providing services to taxonomists for standard genome sequencing and annotation.</title>
        <authorList>
            <consortium name="The Broad Institute Genomics Platform"/>
            <consortium name="The Broad Institute Genome Sequencing Center for Infectious Disease"/>
            <person name="Wu L."/>
            <person name="Ma J."/>
        </authorList>
    </citation>
    <scope>NUCLEOTIDE SEQUENCE [LARGE SCALE GENOMIC DNA]</scope>
    <source>
        <strain evidence="2">JCM 17687</strain>
    </source>
</reference>
<accession>A0ABP9JFQ1</accession>
<evidence type="ECO:0000313" key="2">
    <source>
        <dbReference type="Proteomes" id="UP001500427"/>
    </source>
</evidence>
<name>A0ABP9JFQ1_9MICO</name>
<dbReference type="EMBL" id="BAABIW010000018">
    <property type="protein sequence ID" value="GAA5030570.1"/>
    <property type="molecule type" value="Genomic_DNA"/>
</dbReference>
<sequence length="103" mass="9911">MAVADFANRTSTACGSCAATAEPAPVPAGAPAAAPAYGLAGVAGTRVGWGRCAAPRGDAETVGVVGVGAAEAGERVVKVVTGATSASVTTAANGRRRFIWAPV</sequence>
<proteinExistence type="predicted"/>
<protein>
    <submittedName>
        <fullName evidence="1">Uncharacterized protein</fullName>
    </submittedName>
</protein>
<comment type="caution">
    <text evidence="1">The sequence shown here is derived from an EMBL/GenBank/DDBJ whole genome shotgun (WGS) entry which is preliminary data.</text>
</comment>